<reference evidence="15" key="1">
    <citation type="submission" date="2024-06" db="EMBL/GenBank/DDBJ databases">
        <authorList>
            <person name="Manzano-Marin A."/>
            <person name="Manzano-Marin A."/>
            <person name="Alejandro Manzano Marin A."/>
        </authorList>
    </citation>
    <scope>NUCLEOTIDE SEQUENCE</scope>
    <source>
        <strain evidence="15">Ancorni-2928</strain>
    </source>
</reference>
<dbReference type="HAMAP" id="MF_01576">
    <property type="entry name" value="THF_DHG_CYH"/>
    <property type="match status" value="1"/>
</dbReference>
<dbReference type="GO" id="GO:0009086">
    <property type="term" value="P:methionine biosynthetic process"/>
    <property type="evidence" value="ECO:0007669"/>
    <property type="project" value="UniProtKB-KW"/>
</dbReference>
<dbReference type="Gene3D" id="3.40.50.720">
    <property type="entry name" value="NAD(P)-binding Rossmann-like Domain"/>
    <property type="match status" value="1"/>
</dbReference>
<dbReference type="EC" id="3.5.4.9" evidence="12"/>
<evidence type="ECO:0000256" key="11">
    <source>
        <dbReference type="ARBA" id="ARBA00023268"/>
    </source>
</evidence>
<comment type="catalytic activity">
    <reaction evidence="12">
        <text>(6R)-5,10-methylene-5,6,7,8-tetrahydrofolate + NADP(+) = (6R)-5,10-methenyltetrahydrofolate + NADPH</text>
        <dbReference type="Rhea" id="RHEA:22812"/>
        <dbReference type="ChEBI" id="CHEBI:15636"/>
        <dbReference type="ChEBI" id="CHEBI:57455"/>
        <dbReference type="ChEBI" id="CHEBI:57783"/>
        <dbReference type="ChEBI" id="CHEBI:58349"/>
        <dbReference type="EC" id="1.5.1.5"/>
    </reaction>
</comment>
<feature type="binding site" evidence="12">
    <location>
        <position position="234"/>
    </location>
    <ligand>
        <name>NADP(+)</name>
        <dbReference type="ChEBI" id="CHEBI:58349"/>
    </ligand>
</feature>
<evidence type="ECO:0000256" key="5">
    <source>
        <dbReference type="ARBA" id="ARBA00022755"/>
    </source>
</evidence>
<feature type="domain" description="Tetrahydrofolate dehydrogenase/cyclohydrolase catalytic" evidence="13">
    <location>
        <begin position="8"/>
        <end position="123"/>
    </location>
</feature>
<keyword evidence="11 12" id="KW-0511">Multifunctional enzyme</keyword>
<name>A0AAT9IGG8_9GAMM</name>
<comment type="catalytic activity">
    <reaction evidence="12">
        <text>(6R)-5,10-methenyltetrahydrofolate + H2O = (6R)-10-formyltetrahydrofolate + H(+)</text>
        <dbReference type="Rhea" id="RHEA:23700"/>
        <dbReference type="ChEBI" id="CHEBI:15377"/>
        <dbReference type="ChEBI" id="CHEBI:15378"/>
        <dbReference type="ChEBI" id="CHEBI:57455"/>
        <dbReference type="ChEBI" id="CHEBI:195366"/>
        <dbReference type="EC" id="3.5.4.9"/>
    </reaction>
</comment>
<keyword evidence="8 12" id="KW-0560">Oxidoreductase</keyword>
<dbReference type="InterPro" id="IPR036291">
    <property type="entry name" value="NAD(P)-bd_dom_sf"/>
</dbReference>
<evidence type="ECO:0000256" key="7">
    <source>
        <dbReference type="ARBA" id="ARBA00022857"/>
    </source>
</evidence>
<dbReference type="InterPro" id="IPR000672">
    <property type="entry name" value="THF_DH/CycHdrlase"/>
</dbReference>
<gene>
    <name evidence="12 15" type="primary">folD</name>
    <name evidence="15" type="ORF">BUANCORI2928_377</name>
</gene>
<evidence type="ECO:0000259" key="14">
    <source>
        <dbReference type="Pfam" id="PF02882"/>
    </source>
</evidence>
<feature type="domain" description="Tetrahydrofolate dehydrogenase/cyclohydrolase NAD(P)-binding" evidence="14">
    <location>
        <begin position="142"/>
        <end position="284"/>
    </location>
</feature>
<dbReference type="FunFam" id="3.40.50.720:FF:000006">
    <property type="entry name" value="Bifunctional protein FolD"/>
    <property type="match status" value="1"/>
</dbReference>
<proteinExistence type="inferred from homology"/>
<keyword evidence="9 12" id="KW-0368">Histidine biosynthesis</keyword>
<keyword evidence="6 12" id="KW-0378">Hydrolase</keyword>
<dbReference type="PROSITE" id="PS00767">
    <property type="entry name" value="THF_DHG_CYH_2"/>
    <property type="match status" value="1"/>
</dbReference>
<dbReference type="PANTHER" id="PTHR48099">
    <property type="entry name" value="C-1-TETRAHYDROFOLATE SYNTHASE, CYTOPLASMIC-RELATED"/>
    <property type="match status" value="1"/>
</dbReference>
<dbReference type="InterPro" id="IPR020867">
    <property type="entry name" value="THF_DH/CycHdrlase_CS"/>
</dbReference>
<keyword evidence="5 12" id="KW-0658">Purine biosynthesis</keyword>
<dbReference type="CDD" id="cd01080">
    <property type="entry name" value="NAD_bind_m-THF_DH_Cyclohyd"/>
    <property type="match status" value="1"/>
</dbReference>
<feature type="binding site" evidence="12">
    <location>
        <begin position="168"/>
        <end position="170"/>
    </location>
    <ligand>
        <name>NADP(+)</name>
        <dbReference type="ChEBI" id="CHEBI:58349"/>
    </ligand>
</feature>
<dbReference type="SUPFAM" id="SSF53223">
    <property type="entry name" value="Aminoacid dehydrogenase-like, N-terminal domain"/>
    <property type="match status" value="1"/>
</dbReference>
<dbReference type="Gene3D" id="3.40.50.10860">
    <property type="entry name" value="Leucine Dehydrogenase, chain A, domain 1"/>
    <property type="match status" value="1"/>
</dbReference>
<dbReference type="GO" id="GO:0004477">
    <property type="term" value="F:methenyltetrahydrofolate cyclohydrolase activity"/>
    <property type="evidence" value="ECO:0007669"/>
    <property type="project" value="UniProtKB-UniRule"/>
</dbReference>
<evidence type="ECO:0000256" key="9">
    <source>
        <dbReference type="ARBA" id="ARBA00023102"/>
    </source>
</evidence>
<comment type="caution">
    <text evidence="12">Lacks conserved residue(s) required for the propagation of feature annotation.</text>
</comment>
<dbReference type="EMBL" id="OZ060371">
    <property type="protein sequence ID" value="CAL4043725.1"/>
    <property type="molecule type" value="Genomic_DNA"/>
</dbReference>
<dbReference type="EC" id="1.5.1.5" evidence="12"/>
<comment type="pathway">
    <text evidence="1 12">One-carbon metabolism; tetrahydrofolate interconversion.</text>
</comment>
<dbReference type="FunFam" id="3.40.50.10860:FF:000005">
    <property type="entry name" value="C-1-tetrahydrofolate synthase, cytoplasmic, putative"/>
    <property type="match status" value="1"/>
</dbReference>
<evidence type="ECO:0000256" key="4">
    <source>
        <dbReference type="ARBA" id="ARBA00022605"/>
    </source>
</evidence>
<evidence type="ECO:0000256" key="3">
    <source>
        <dbReference type="ARBA" id="ARBA00022563"/>
    </source>
</evidence>
<dbReference type="Pfam" id="PF02882">
    <property type="entry name" value="THF_DHG_CYH_C"/>
    <property type="match status" value="1"/>
</dbReference>
<evidence type="ECO:0000256" key="2">
    <source>
        <dbReference type="ARBA" id="ARBA00011738"/>
    </source>
</evidence>
<evidence type="ECO:0000313" key="15">
    <source>
        <dbReference type="EMBL" id="CAL4043725.1"/>
    </source>
</evidence>
<keyword evidence="10 12" id="KW-0486">Methionine biosynthesis</keyword>
<dbReference type="InterPro" id="IPR046346">
    <property type="entry name" value="Aminoacid_DH-like_N_sf"/>
</dbReference>
<organism evidence="15">
    <name type="scientific">Buchnera aphidicola</name>
    <name type="common">Anoecia corni</name>
    <dbReference type="NCBI Taxonomy" id="2994477"/>
    <lineage>
        <taxon>Bacteria</taxon>
        <taxon>Pseudomonadati</taxon>
        <taxon>Pseudomonadota</taxon>
        <taxon>Gammaproteobacteria</taxon>
        <taxon>Enterobacterales</taxon>
        <taxon>Erwiniaceae</taxon>
        <taxon>Buchnera</taxon>
    </lineage>
</organism>
<dbReference type="InterPro" id="IPR020631">
    <property type="entry name" value="THF_DH/CycHdrlase_NAD-bd_dom"/>
</dbReference>
<dbReference type="GO" id="GO:0004488">
    <property type="term" value="F:methylenetetrahydrofolate dehydrogenase (NADP+) activity"/>
    <property type="evidence" value="ECO:0007669"/>
    <property type="project" value="UniProtKB-UniRule"/>
</dbReference>
<dbReference type="SUPFAM" id="SSF51735">
    <property type="entry name" value="NAD(P)-binding Rossmann-fold domains"/>
    <property type="match status" value="1"/>
</dbReference>
<dbReference type="GO" id="GO:0000105">
    <property type="term" value="P:L-histidine biosynthetic process"/>
    <property type="evidence" value="ECO:0007669"/>
    <property type="project" value="UniProtKB-KW"/>
</dbReference>
<dbReference type="AlphaFoldDB" id="A0AAT9IGG8"/>
<dbReference type="GO" id="GO:0006164">
    <property type="term" value="P:purine nucleotide biosynthetic process"/>
    <property type="evidence" value="ECO:0007669"/>
    <property type="project" value="UniProtKB-KW"/>
</dbReference>
<dbReference type="NCBIfam" id="NF008058">
    <property type="entry name" value="PRK10792.1"/>
    <property type="match status" value="1"/>
</dbReference>
<evidence type="ECO:0000256" key="1">
    <source>
        <dbReference type="ARBA" id="ARBA00004777"/>
    </source>
</evidence>
<comment type="subunit">
    <text evidence="2 12">Homodimer.</text>
</comment>
<comment type="function">
    <text evidence="12">Catalyzes the oxidation of 5,10-methylenetetrahydrofolate to 5,10-methenyltetrahydrofolate and then the hydrolysis of 5,10-methenyltetrahydrofolate to 10-formyltetrahydrofolate.</text>
</comment>
<comment type="similarity">
    <text evidence="12">Belongs to the tetrahydrofolate dehydrogenase/cyclohydrolase family.</text>
</comment>
<protein>
    <recommendedName>
        <fullName evidence="12">Bifunctional protein FolD</fullName>
    </recommendedName>
    <domain>
        <recommendedName>
            <fullName evidence="12">Methylenetetrahydrofolate dehydrogenase</fullName>
            <ecNumber evidence="12">1.5.1.5</ecNumber>
        </recommendedName>
    </domain>
    <domain>
        <recommendedName>
            <fullName evidence="12">Methenyltetrahydrofolate cyclohydrolase</fullName>
            <ecNumber evidence="12">3.5.4.9</ecNumber>
        </recommendedName>
    </domain>
</protein>
<evidence type="ECO:0000256" key="12">
    <source>
        <dbReference type="HAMAP-Rule" id="MF_01576"/>
    </source>
</evidence>
<dbReference type="Pfam" id="PF00763">
    <property type="entry name" value="THF_DHG_CYH"/>
    <property type="match status" value="1"/>
</dbReference>
<dbReference type="PROSITE" id="PS00766">
    <property type="entry name" value="THF_DHG_CYH_1"/>
    <property type="match status" value="1"/>
</dbReference>
<dbReference type="GO" id="GO:0005829">
    <property type="term" value="C:cytosol"/>
    <property type="evidence" value="ECO:0007669"/>
    <property type="project" value="TreeGrafter"/>
</dbReference>
<dbReference type="RefSeq" id="WP_367680909.1">
    <property type="nucleotide sequence ID" value="NZ_OZ060371.1"/>
</dbReference>
<keyword evidence="7 12" id="KW-0521">NADP</keyword>
<dbReference type="GO" id="GO:0035999">
    <property type="term" value="P:tetrahydrofolate interconversion"/>
    <property type="evidence" value="ECO:0007669"/>
    <property type="project" value="UniProtKB-UniRule"/>
</dbReference>
<dbReference type="PANTHER" id="PTHR48099:SF5">
    <property type="entry name" value="C-1-TETRAHYDROFOLATE SYNTHASE, CYTOPLASMIC"/>
    <property type="match status" value="1"/>
</dbReference>
<accession>A0AAT9IGG8</accession>
<evidence type="ECO:0000256" key="8">
    <source>
        <dbReference type="ARBA" id="ARBA00023002"/>
    </source>
</evidence>
<evidence type="ECO:0000256" key="10">
    <source>
        <dbReference type="ARBA" id="ARBA00023167"/>
    </source>
</evidence>
<evidence type="ECO:0000256" key="6">
    <source>
        <dbReference type="ARBA" id="ARBA00022801"/>
    </source>
</evidence>
<sequence length="291" mass="32482">MKLTKKIMDGIKVSNFFKKKLKKTLLFYKNQGHRTPHLAVILIGTNPASLIYVQHKKLACKNVGIKFVLYHFSKNISETSILKKINHLNNNDKIDAILIQLPLPIHINSAHICNSISPYKDVDGFHPYNIGSLCQKNPTIIPCTPRGIITLMKFYDVPTYGLNSVIVGASNIVGRPMNLALLLHGCTTTVTHRFTKNLKEHTKKAELLIVAIGKAEFVDSSWIKEKSIIIDVGINKQNDGSIVGDVKFKSVIKKASLITPVPGGIGPMTILSLLQNTIDIYKKNIKKYLKY</sequence>
<evidence type="ECO:0000259" key="13">
    <source>
        <dbReference type="Pfam" id="PF00763"/>
    </source>
</evidence>
<dbReference type="PRINTS" id="PR00085">
    <property type="entry name" value="THFDHDRGNASE"/>
</dbReference>
<dbReference type="InterPro" id="IPR020630">
    <property type="entry name" value="THF_DH/CycHdrlase_cat_dom"/>
</dbReference>
<keyword evidence="3 12" id="KW-0554">One-carbon metabolism</keyword>
<keyword evidence="4 12" id="KW-0028">Amino-acid biosynthesis</keyword>